<feature type="compositionally biased region" description="Low complexity" evidence="1">
    <location>
        <begin position="30"/>
        <end position="47"/>
    </location>
</feature>
<feature type="region of interest" description="Disordered" evidence="1">
    <location>
        <begin position="28"/>
        <end position="47"/>
    </location>
</feature>
<proteinExistence type="predicted"/>
<reference evidence="4" key="1">
    <citation type="journal article" date="2019" name="Int. J. Syst. Evol. Microbiol.">
        <title>The Global Catalogue of Microorganisms (GCM) 10K type strain sequencing project: providing services to taxonomists for standard genome sequencing and annotation.</title>
        <authorList>
            <consortium name="The Broad Institute Genomics Platform"/>
            <consortium name="The Broad Institute Genome Sequencing Center for Infectious Disease"/>
            <person name="Wu L."/>
            <person name="Ma J."/>
        </authorList>
    </citation>
    <scope>NUCLEOTIDE SEQUENCE [LARGE SCALE GENOMIC DNA]</scope>
    <source>
        <strain evidence="4">CGMCC 4.7682</strain>
    </source>
</reference>
<evidence type="ECO:0000256" key="2">
    <source>
        <dbReference type="SAM" id="SignalP"/>
    </source>
</evidence>
<evidence type="ECO:0000313" key="4">
    <source>
        <dbReference type="Proteomes" id="UP001595764"/>
    </source>
</evidence>
<accession>A0ABV7QH97</accession>
<keyword evidence="2" id="KW-0732">Signal</keyword>
<dbReference type="PROSITE" id="PS51257">
    <property type="entry name" value="PROKAR_LIPOPROTEIN"/>
    <property type="match status" value="1"/>
</dbReference>
<evidence type="ECO:0000256" key="1">
    <source>
        <dbReference type="SAM" id="MobiDB-lite"/>
    </source>
</evidence>
<feature type="signal peptide" evidence="2">
    <location>
        <begin position="1"/>
        <end position="21"/>
    </location>
</feature>
<dbReference type="RefSeq" id="WP_377874657.1">
    <property type="nucleotide sequence ID" value="NZ_JBHMAY010000074.1"/>
</dbReference>
<dbReference type="Proteomes" id="UP001595764">
    <property type="component" value="Unassembled WGS sequence"/>
</dbReference>
<organism evidence="3 4">
    <name type="scientific">Amycolatopsis halotolerans</name>
    <dbReference type="NCBI Taxonomy" id="330083"/>
    <lineage>
        <taxon>Bacteria</taxon>
        <taxon>Bacillati</taxon>
        <taxon>Actinomycetota</taxon>
        <taxon>Actinomycetes</taxon>
        <taxon>Pseudonocardiales</taxon>
        <taxon>Pseudonocardiaceae</taxon>
        <taxon>Amycolatopsis</taxon>
    </lineage>
</organism>
<comment type="caution">
    <text evidence="3">The sequence shown here is derived from an EMBL/GenBank/DDBJ whole genome shotgun (WGS) entry which is preliminary data.</text>
</comment>
<keyword evidence="4" id="KW-1185">Reference proteome</keyword>
<dbReference type="EMBL" id="JBHRWI010000021">
    <property type="protein sequence ID" value="MFC3512152.1"/>
    <property type="molecule type" value="Genomic_DNA"/>
</dbReference>
<evidence type="ECO:0000313" key="3">
    <source>
        <dbReference type="EMBL" id="MFC3512152.1"/>
    </source>
</evidence>
<protein>
    <recommendedName>
        <fullName evidence="5">DUF3558 domain-containing protein</fullName>
    </recommendedName>
</protein>
<evidence type="ECO:0008006" key="5">
    <source>
        <dbReference type="Google" id="ProtNLM"/>
    </source>
</evidence>
<name>A0ABV7QH97_9PSEU</name>
<feature type="chain" id="PRO_5046480203" description="DUF3558 domain-containing protein" evidence="2">
    <location>
        <begin position="22"/>
        <end position="186"/>
    </location>
</feature>
<sequence length="186" mass="18981">MTRKNKFAVFAGAALAFATVAGCDNSVSGAPQPKTAPSTSSSSAANAGNPFASLDQCKILDEILAGQGYSPATPSVADSQRSCQAQFTSTAQDKFFSITVGIALQNGQKYTDNIRDPKTSRSGKLGDRPFIEQPEPLGIAGGCQVGMSVGPNARALVIAASGTDTAGACKKAEQVAVAVDPKLPKN</sequence>
<gene>
    <name evidence="3" type="ORF">ACFORO_18415</name>
</gene>